<dbReference type="Gene3D" id="1.20.1250.20">
    <property type="entry name" value="MFS general substrate transporter like domains"/>
    <property type="match status" value="1"/>
</dbReference>
<feature type="transmembrane region" description="Helical" evidence="8">
    <location>
        <begin position="257"/>
        <end position="276"/>
    </location>
</feature>
<comment type="similarity">
    <text evidence="2">Belongs to the major facilitator superfamily.</text>
</comment>
<dbReference type="InterPro" id="IPR036259">
    <property type="entry name" value="MFS_trans_sf"/>
</dbReference>
<keyword evidence="6 8" id="KW-1133">Transmembrane helix</keyword>
<keyword evidence="11" id="KW-1185">Reference proteome</keyword>
<evidence type="ECO:0000256" key="5">
    <source>
        <dbReference type="ARBA" id="ARBA00022692"/>
    </source>
</evidence>
<keyword evidence="4" id="KW-1003">Cell membrane</keyword>
<feature type="transmembrane region" description="Helical" evidence="8">
    <location>
        <begin position="55"/>
        <end position="73"/>
    </location>
</feature>
<feature type="transmembrane region" description="Helical" evidence="8">
    <location>
        <begin position="16"/>
        <end position="35"/>
    </location>
</feature>
<keyword evidence="3" id="KW-0813">Transport</keyword>
<dbReference type="PROSITE" id="PS50850">
    <property type="entry name" value="MFS"/>
    <property type="match status" value="1"/>
</dbReference>
<feature type="transmembrane region" description="Helical" evidence="8">
    <location>
        <begin position="85"/>
        <end position="106"/>
    </location>
</feature>
<evidence type="ECO:0000256" key="7">
    <source>
        <dbReference type="ARBA" id="ARBA00023136"/>
    </source>
</evidence>
<evidence type="ECO:0000313" key="11">
    <source>
        <dbReference type="Proteomes" id="UP001168524"/>
    </source>
</evidence>
<dbReference type="Pfam" id="PF07690">
    <property type="entry name" value="MFS_1"/>
    <property type="match status" value="1"/>
</dbReference>
<feature type="transmembrane region" description="Helical" evidence="8">
    <location>
        <begin position="224"/>
        <end position="245"/>
    </location>
</feature>
<sequence>MSDIVKTHIEYGSKSFTAILWSLFFAGFASFSSLYCVQPMMPIFAKFFQVTPTHSSFPLSFSTIALAIGLLFTGFISDRFGRKPIMVFALFLVSVLLLVSASFPIWEIFLTTRIFIGLAVSGVAAVAMTYIGEEIAQKDIGLAMGLYISGTAIGGMGGRLIAGVLVDFISWQSATYIIGFINLIIACLFYLLLPKSQHFQPYPFRFSRFKAAFEQNLKDRKLRILFAEGFILMGCLVTVFNYISYHLLEAPFQLSQSWIGLISIAYLAGIYSSSKAAQWSFKYGRDKVLPLMLLMMMAGLLITLIPALWTILLGLIIFAFAFFAAHSTASSWVSVQAIQYRAVAASLYLFCYYIGSSLLGSSGGLIWENFGWVGINLSVVLVLAVGLFLTFYLHDAK</sequence>
<dbReference type="InterPro" id="IPR020846">
    <property type="entry name" value="MFS_dom"/>
</dbReference>
<comment type="caution">
    <text evidence="10">The sequence shown here is derived from an EMBL/GenBank/DDBJ whole genome shotgun (WGS) entry which is preliminary data.</text>
</comment>
<protein>
    <submittedName>
        <fullName evidence="10">MFS transporter</fullName>
    </submittedName>
</protein>
<feature type="transmembrane region" description="Helical" evidence="8">
    <location>
        <begin position="373"/>
        <end position="393"/>
    </location>
</feature>
<evidence type="ECO:0000256" key="8">
    <source>
        <dbReference type="SAM" id="Phobius"/>
    </source>
</evidence>
<dbReference type="InterPro" id="IPR005829">
    <property type="entry name" value="Sugar_transporter_CS"/>
</dbReference>
<feature type="transmembrane region" description="Helical" evidence="8">
    <location>
        <begin position="144"/>
        <end position="162"/>
    </location>
</feature>
<evidence type="ECO:0000256" key="3">
    <source>
        <dbReference type="ARBA" id="ARBA00022448"/>
    </source>
</evidence>
<evidence type="ECO:0000256" key="4">
    <source>
        <dbReference type="ARBA" id="ARBA00022475"/>
    </source>
</evidence>
<reference evidence="10" key="1">
    <citation type="submission" date="2023-06" db="EMBL/GenBank/DDBJ databases">
        <title>Two novel species of Acinetobacter isolated from motorbike repairing workshop in Vietnam.</title>
        <authorList>
            <person name="Le N.T.T."/>
        </authorList>
    </citation>
    <scope>NUCLEOTIDE SEQUENCE</scope>
    <source>
        <strain evidence="10">VNH17</strain>
    </source>
</reference>
<feature type="transmembrane region" description="Helical" evidence="8">
    <location>
        <begin position="315"/>
        <end position="335"/>
    </location>
</feature>
<feature type="transmembrane region" description="Helical" evidence="8">
    <location>
        <begin position="288"/>
        <end position="309"/>
    </location>
</feature>
<dbReference type="SUPFAM" id="SSF103473">
    <property type="entry name" value="MFS general substrate transporter"/>
    <property type="match status" value="1"/>
</dbReference>
<dbReference type="EMBL" id="JAUDZE010000007">
    <property type="protein sequence ID" value="MDN0015334.1"/>
    <property type="molecule type" value="Genomic_DNA"/>
</dbReference>
<dbReference type="InterPro" id="IPR011701">
    <property type="entry name" value="MFS"/>
</dbReference>
<comment type="subcellular location">
    <subcellularLocation>
        <location evidence="1">Cell membrane</location>
        <topology evidence="1">Multi-pass membrane protein</topology>
    </subcellularLocation>
</comment>
<feature type="transmembrane region" description="Helical" evidence="8">
    <location>
        <begin position="112"/>
        <end position="132"/>
    </location>
</feature>
<feature type="transmembrane region" description="Helical" evidence="8">
    <location>
        <begin position="174"/>
        <end position="193"/>
    </location>
</feature>
<accession>A0ABT7WS08</accession>
<feature type="transmembrane region" description="Helical" evidence="8">
    <location>
        <begin position="347"/>
        <end position="367"/>
    </location>
</feature>
<evidence type="ECO:0000256" key="1">
    <source>
        <dbReference type="ARBA" id="ARBA00004651"/>
    </source>
</evidence>
<keyword evidence="5 8" id="KW-0812">Transmembrane</keyword>
<dbReference type="PANTHER" id="PTHR43271:SF1">
    <property type="entry name" value="INNER MEMBRANE TRANSPORT PROTEIN YNFM"/>
    <property type="match status" value="1"/>
</dbReference>
<dbReference type="PANTHER" id="PTHR43271">
    <property type="entry name" value="BLL2771 PROTEIN"/>
    <property type="match status" value="1"/>
</dbReference>
<evidence type="ECO:0000259" key="9">
    <source>
        <dbReference type="PROSITE" id="PS50850"/>
    </source>
</evidence>
<dbReference type="CDD" id="cd17324">
    <property type="entry name" value="MFS_NepI_like"/>
    <property type="match status" value="1"/>
</dbReference>
<keyword evidence="7 8" id="KW-0472">Membrane</keyword>
<dbReference type="PROSITE" id="PS00216">
    <property type="entry name" value="SUGAR_TRANSPORT_1"/>
    <property type="match status" value="1"/>
</dbReference>
<dbReference type="RefSeq" id="WP_267981622.1">
    <property type="nucleotide sequence ID" value="NZ_JAPQKF010000007.1"/>
</dbReference>
<feature type="domain" description="Major facilitator superfamily (MFS) profile" evidence="9">
    <location>
        <begin position="19"/>
        <end position="397"/>
    </location>
</feature>
<evidence type="ECO:0000256" key="2">
    <source>
        <dbReference type="ARBA" id="ARBA00008335"/>
    </source>
</evidence>
<dbReference type="Proteomes" id="UP001168524">
    <property type="component" value="Unassembled WGS sequence"/>
</dbReference>
<gene>
    <name evidence="10" type="ORF">QTA56_14000</name>
</gene>
<evidence type="ECO:0000313" key="10">
    <source>
        <dbReference type="EMBL" id="MDN0015334.1"/>
    </source>
</evidence>
<organism evidence="10 11">
    <name type="scientific">Acinetobacter thutiue</name>
    <dbReference type="NCBI Taxonomy" id="2998078"/>
    <lineage>
        <taxon>Bacteria</taxon>
        <taxon>Pseudomonadati</taxon>
        <taxon>Pseudomonadota</taxon>
        <taxon>Gammaproteobacteria</taxon>
        <taxon>Moraxellales</taxon>
        <taxon>Moraxellaceae</taxon>
        <taxon>Acinetobacter</taxon>
    </lineage>
</organism>
<name>A0ABT7WS08_9GAMM</name>
<evidence type="ECO:0000256" key="6">
    <source>
        <dbReference type="ARBA" id="ARBA00022989"/>
    </source>
</evidence>
<proteinExistence type="inferred from homology"/>